<dbReference type="PROSITE" id="PS50071">
    <property type="entry name" value="HOMEOBOX_2"/>
    <property type="match status" value="2"/>
</dbReference>
<keyword evidence="5 7" id="KW-0371">Homeobox</keyword>
<evidence type="ECO:0000259" key="11">
    <source>
        <dbReference type="PROSITE" id="PS51982"/>
    </source>
</evidence>
<dbReference type="PANTHER" id="PTHR15116:SF16">
    <property type="entry name" value="DEFECTIVE PROVENTRICULUS, ISOFORM A"/>
    <property type="match status" value="1"/>
</dbReference>
<feature type="compositionally biased region" description="Basic and acidic residues" evidence="9">
    <location>
        <begin position="495"/>
        <end position="510"/>
    </location>
</feature>
<feature type="DNA-binding region" description="Homeobox" evidence="7">
    <location>
        <begin position="275"/>
        <end position="344"/>
    </location>
</feature>
<evidence type="ECO:0000256" key="5">
    <source>
        <dbReference type="ARBA" id="ARBA00023155"/>
    </source>
</evidence>
<sequence>MGFFRKEKQETERPRPDNGYSINAREENLNSRRYVGRSLPVHCVVETVWTVDHLGKANGGRRPSLEMDSYVIIPVNTALQDLVSVALHRLGYSKENASAAKGSVLIKNWKPLSFEKIAESPLMTVGDILGELSTIATVRIQIFRNRPNSLSEMKDKLLRLLLLQSHSMLVASGCPLDESVVGQLVRGSSGGPPLPGQGEAGGEGVSEETRRKFEQWWAVQQARLVRHPLSWYSGGQPPPVPPGNKPPQGEIKPPSDNHVHPAIQTVQNQYPTPKTRMRTSFDPELELPKLQRWFLENQHPSRQQVQQYVRELNSLESRRGRKPLDVTNVVYWFKNARAAQKRAEVRSLPPGMHCHLLLNGYNSNSQSPSDPGGLAKSPQSPPDALGQADDDPHSPAAPLSLITNHSSSPQPPHKDSPSPADTTQCGEEAKDDEGRNHHQERPLTSQSISDSQNNNNNNSINLSKDDANENSDDDMDEEMDEGMSESGEETVPKSGAEDVDSKGELVKVEDMGAAGPDGGGGGPGGGGQRPGFPLVPNSMFSHSIMYMSHYFPGLTPPPSHHPQVNLSALADERRKRNRTFIDPVSEVPRLEQWFSVNTHPSHNLILKYTDDLNRMPYRQKFPPLEPKNVQFWFKNRRAKCKRLKMSLFDAPSSQSLQQHQPPPYHHHMSPAMAPDHYQPHSSFDTSMLLSSLKPKVENANFSGSALDAEAEKREIISRQNATSLDRRTTSADPSAVGNVGPPCRLTHIAETSFG</sequence>
<dbReference type="PROSITE" id="PS51982">
    <property type="entry name" value="CMP"/>
    <property type="match status" value="1"/>
</dbReference>
<comment type="subcellular location">
    <subcellularLocation>
        <location evidence="1 7 8">Nucleus</location>
    </subcellularLocation>
</comment>
<evidence type="ECO:0000256" key="1">
    <source>
        <dbReference type="ARBA" id="ARBA00004123"/>
    </source>
</evidence>
<feature type="region of interest" description="Disordered" evidence="9">
    <location>
        <begin position="717"/>
        <end position="743"/>
    </location>
</feature>
<keyword evidence="4 7" id="KW-0238">DNA-binding</keyword>
<keyword evidence="3" id="KW-0832">Ubl conjugation</keyword>
<reference evidence="12 13" key="1">
    <citation type="submission" date="2023-09" db="EMBL/GenBank/DDBJ databases">
        <title>Nesidiocoris tenuis whole genome shotgun sequence.</title>
        <authorList>
            <person name="Shibata T."/>
            <person name="Shimoda M."/>
            <person name="Kobayashi T."/>
            <person name="Uehara T."/>
        </authorList>
    </citation>
    <scope>NUCLEOTIDE SEQUENCE [LARGE SCALE GENOMIC DNA]</scope>
    <source>
        <strain evidence="12 13">Japan</strain>
    </source>
</reference>
<feature type="compositionally biased region" description="Gly residues" evidence="9">
    <location>
        <begin position="515"/>
        <end position="529"/>
    </location>
</feature>
<feature type="compositionally biased region" description="Low complexity" evidence="9">
    <location>
        <begin position="445"/>
        <end position="461"/>
    </location>
</feature>
<dbReference type="InterPro" id="IPR039673">
    <property type="entry name" value="SATB1/SATB2"/>
</dbReference>
<feature type="region of interest" description="Disordered" evidence="9">
    <location>
        <begin position="1"/>
        <end position="22"/>
    </location>
</feature>
<keyword evidence="6 7" id="KW-0539">Nucleus</keyword>
<dbReference type="PANTHER" id="PTHR15116">
    <property type="entry name" value="DNA-BINDING PROTEIN SATB FAMILY MEMBER"/>
    <property type="match status" value="1"/>
</dbReference>
<evidence type="ECO:0000256" key="4">
    <source>
        <dbReference type="ARBA" id="ARBA00023125"/>
    </source>
</evidence>
<proteinExistence type="predicted"/>
<organism evidence="12 13">
    <name type="scientific">Nesidiocoris tenuis</name>
    <dbReference type="NCBI Taxonomy" id="355587"/>
    <lineage>
        <taxon>Eukaryota</taxon>
        <taxon>Metazoa</taxon>
        <taxon>Ecdysozoa</taxon>
        <taxon>Arthropoda</taxon>
        <taxon>Hexapoda</taxon>
        <taxon>Insecta</taxon>
        <taxon>Pterygota</taxon>
        <taxon>Neoptera</taxon>
        <taxon>Paraneoptera</taxon>
        <taxon>Hemiptera</taxon>
        <taxon>Heteroptera</taxon>
        <taxon>Panheteroptera</taxon>
        <taxon>Cimicomorpha</taxon>
        <taxon>Miridae</taxon>
        <taxon>Dicyphina</taxon>
        <taxon>Nesidiocoris</taxon>
    </lineage>
</organism>
<evidence type="ECO:0000256" key="6">
    <source>
        <dbReference type="ARBA" id="ARBA00023242"/>
    </source>
</evidence>
<evidence type="ECO:0000256" key="9">
    <source>
        <dbReference type="SAM" id="MobiDB-lite"/>
    </source>
</evidence>
<feature type="compositionally biased region" description="Pro residues" evidence="9">
    <location>
        <begin position="236"/>
        <end position="245"/>
    </location>
</feature>
<keyword evidence="2" id="KW-0677">Repeat</keyword>
<feature type="domain" description="CMP" evidence="11">
    <location>
        <begin position="36"/>
        <end position="144"/>
    </location>
</feature>
<dbReference type="InterPro" id="IPR009057">
    <property type="entry name" value="Homeodomain-like_sf"/>
</dbReference>
<evidence type="ECO:0000256" key="7">
    <source>
        <dbReference type="PROSITE-ProRule" id="PRU00108"/>
    </source>
</evidence>
<dbReference type="CDD" id="cd11585">
    <property type="entry name" value="SATB1_N"/>
    <property type="match status" value="1"/>
</dbReference>
<keyword evidence="13" id="KW-1185">Reference proteome</keyword>
<gene>
    <name evidence="12" type="ORF">NTJ_05004</name>
</gene>
<dbReference type="InterPro" id="IPR001356">
    <property type="entry name" value="HD"/>
</dbReference>
<feature type="domain" description="Homeobox" evidence="10">
    <location>
        <begin position="273"/>
        <end position="343"/>
    </location>
</feature>
<evidence type="ECO:0000256" key="3">
    <source>
        <dbReference type="ARBA" id="ARBA00022843"/>
    </source>
</evidence>
<dbReference type="InterPro" id="IPR038224">
    <property type="entry name" value="SATB_ULD_sf"/>
</dbReference>
<protein>
    <submittedName>
        <fullName evidence="12">Homeobox domain</fullName>
    </submittedName>
</protein>
<feature type="region of interest" description="Disordered" evidence="9">
    <location>
        <begin position="359"/>
        <end position="532"/>
    </location>
</feature>
<name>A0ABN7AIV7_9HEMI</name>
<feature type="region of interest" description="Disordered" evidence="9">
    <location>
        <begin position="230"/>
        <end position="259"/>
    </location>
</feature>
<evidence type="ECO:0000256" key="8">
    <source>
        <dbReference type="RuleBase" id="RU000682"/>
    </source>
</evidence>
<dbReference type="Proteomes" id="UP001307889">
    <property type="component" value="Chromosome 3"/>
</dbReference>
<feature type="DNA-binding region" description="Homeobox" evidence="7">
    <location>
        <begin position="575"/>
        <end position="644"/>
    </location>
</feature>
<feature type="domain" description="Homeobox" evidence="10">
    <location>
        <begin position="573"/>
        <end position="643"/>
    </location>
</feature>
<dbReference type="GO" id="GO:0003677">
    <property type="term" value="F:DNA binding"/>
    <property type="evidence" value="ECO:0007669"/>
    <property type="project" value="UniProtKB-KW"/>
</dbReference>
<evidence type="ECO:0000313" key="13">
    <source>
        <dbReference type="Proteomes" id="UP001307889"/>
    </source>
</evidence>
<feature type="region of interest" description="Disordered" evidence="9">
    <location>
        <begin position="651"/>
        <end position="680"/>
    </location>
</feature>
<evidence type="ECO:0000256" key="2">
    <source>
        <dbReference type="ARBA" id="ARBA00022737"/>
    </source>
</evidence>
<evidence type="ECO:0000259" key="10">
    <source>
        <dbReference type="PROSITE" id="PS50071"/>
    </source>
</evidence>
<feature type="region of interest" description="Disordered" evidence="9">
    <location>
        <begin position="187"/>
        <end position="207"/>
    </location>
</feature>
<dbReference type="Gene3D" id="3.10.20.710">
    <property type="entry name" value="SATB, ubiquitin-like oligomerisation domain"/>
    <property type="match status" value="1"/>
</dbReference>
<feature type="compositionally biased region" description="Polar residues" evidence="9">
    <location>
        <begin position="360"/>
        <end position="369"/>
    </location>
</feature>
<dbReference type="CDD" id="cd00086">
    <property type="entry name" value="homeodomain"/>
    <property type="match status" value="2"/>
</dbReference>
<dbReference type="EMBL" id="AP028911">
    <property type="protein sequence ID" value="BES92196.1"/>
    <property type="molecule type" value="Genomic_DNA"/>
</dbReference>
<dbReference type="SUPFAM" id="SSF46689">
    <property type="entry name" value="Homeodomain-like"/>
    <property type="match status" value="2"/>
</dbReference>
<dbReference type="Pfam" id="PF16534">
    <property type="entry name" value="ULD"/>
    <property type="match status" value="1"/>
</dbReference>
<dbReference type="InterPro" id="IPR032392">
    <property type="entry name" value="ULD"/>
</dbReference>
<evidence type="ECO:0000313" key="12">
    <source>
        <dbReference type="EMBL" id="BES92196.1"/>
    </source>
</evidence>
<feature type="compositionally biased region" description="Basic and acidic residues" evidence="9">
    <location>
        <begin position="432"/>
        <end position="441"/>
    </location>
</feature>
<dbReference type="Gene3D" id="1.10.10.60">
    <property type="entry name" value="Homeodomain-like"/>
    <property type="match status" value="2"/>
</dbReference>
<feature type="compositionally biased region" description="Acidic residues" evidence="9">
    <location>
        <begin position="468"/>
        <end position="488"/>
    </location>
</feature>
<dbReference type="SMART" id="SM00389">
    <property type="entry name" value="HOX"/>
    <property type="match status" value="2"/>
</dbReference>
<dbReference type="Pfam" id="PF00046">
    <property type="entry name" value="Homeodomain"/>
    <property type="match status" value="2"/>
</dbReference>
<accession>A0ABN7AIV7</accession>
<feature type="compositionally biased region" description="Basic and acidic residues" evidence="9">
    <location>
        <begin position="1"/>
        <end position="16"/>
    </location>
</feature>